<dbReference type="EMBL" id="BNDV01000017">
    <property type="protein sequence ID" value="GHI17483.1"/>
    <property type="molecule type" value="Genomic_DNA"/>
</dbReference>
<keyword evidence="1" id="KW-0808">Transferase</keyword>
<dbReference type="InterPro" id="IPR016181">
    <property type="entry name" value="Acyl_CoA_acyltransferase"/>
</dbReference>
<comment type="caution">
    <text evidence="4">The sequence shown here is derived from an EMBL/GenBank/DDBJ whole genome shotgun (WGS) entry which is preliminary data.</text>
</comment>
<dbReference type="RefSeq" id="WP_051735125.1">
    <property type="nucleotide sequence ID" value="NZ_BMRU01000029.1"/>
</dbReference>
<protein>
    <recommendedName>
        <fullName evidence="3">N-acetyltransferase domain-containing protein</fullName>
    </recommendedName>
</protein>
<dbReference type="Proteomes" id="UP000660554">
    <property type="component" value="Unassembled WGS sequence"/>
</dbReference>
<feature type="domain" description="N-acetyltransferase" evidence="3">
    <location>
        <begin position="1"/>
        <end position="149"/>
    </location>
</feature>
<proteinExistence type="predicted"/>
<evidence type="ECO:0000313" key="4">
    <source>
        <dbReference type="EMBL" id="GHI17483.1"/>
    </source>
</evidence>
<dbReference type="InterPro" id="IPR050832">
    <property type="entry name" value="Bact_Acetyltransf"/>
</dbReference>
<accession>A0ABQ3NXI3</accession>
<reference evidence="5" key="1">
    <citation type="submission" date="2020-09" db="EMBL/GenBank/DDBJ databases">
        <title>Whole genome shotgun sequence of Streptomyces cinnamonensis NBRC 15873.</title>
        <authorList>
            <person name="Komaki H."/>
            <person name="Tamura T."/>
        </authorList>
    </citation>
    <scope>NUCLEOTIDE SEQUENCE [LARGE SCALE GENOMIC DNA]</scope>
    <source>
        <strain evidence="5">NBRC 15873</strain>
    </source>
</reference>
<keyword evidence="5" id="KW-1185">Reference proteome</keyword>
<dbReference type="SUPFAM" id="SSF55729">
    <property type="entry name" value="Acyl-CoA N-acyltransferases (Nat)"/>
    <property type="match status" value="1"/>
</dbReference>
<dbReference type="Gene3D" id="3.40.630.30">
    <property type="match status" value="1"/>
</dbReference>
<organism evidence="4 5">
    <name type="scientific">Streptomyces virginiae</name>
    <name type="common">Streptomyces cinnamonensis</name>
    <dbReference type="NCBI Taxonomy" id="1961"/>
    <lineage>
        <taxon>Bacteria</taxon>
        <taxon>Bacillati</taxon>
        <taxon>Actinomycetota</taxon>
        <taxon>Actinomycetes</taxon>
        <taxon>Kitasatosporales</taxon>
        <taxon>Streptomycetaceae</taxon>
        <taxon>Streptomyces</taxon>
    </lineage>
</organism>
<dbReference type="PROSITE" id="PS51186">
    <property type="entry name" value="GNAT"/>
    <property type="match status" value="1"/>
</dbReference>
<gene>
    <name evidence="4" type="ORF">Scinn_69460</name>
</gene>
<dbReference type="PANTHER" id="PTHR43877">
    <property type="entry name" value="AMINOALKYLPHOSPHONATE N-ACETYLTRANSFERASE-RELATED-RELATED"/>
    <property type="match status" value="1"/>
</dbReference>
<evidence type="ECO:0000256" key="1">
    <source>
        <dbReference type="ARBA" id="ARBA00022679"/>
    </source>
</evidence>
<dbReference type="CDD" id="cd04301">
    <property type="entry name" value="NAT_SF"/>
    <property type="match status" value="1"/>
</dbReference>
<evidence type="ECO:0000313" key="5">
    <source>
        <dbReference type="Proteomes" id="UP000660554"/>
    </source>
</evidence>
<dbReference type="GeneID" id="86959212"/>
<evidence type="ECO:0000259" key="3">
    <source>
        <dbReference type="PROSITE" id="PS51186"/>
    </source>
</evidence>
<sequence>MDLLPFSAAHAAVVAGWPASAGEVALWCGRQEFPVPAQTITDWQRDADVQAHVLVEDGAAVGYGELWFDADEDEVELARIIVAPGTRGRGLGRVLVRGLLARAVGAGFRDVFMRVHPDNARALRCYRGAGFAPVDPALAEAWNEAQPVGYVWLQGDTGAPDTRTGTGASRP</sequence>
<dbReference type="InterPro" id="IPR000182">
    <property type="entry name" value="GNAT_dom"/>
</dbReference>
<name>A0ABQ3NXI3_STRVG</name>
<evidence type="ECO:0000256" key="2">
    <source>
        <dbReference type="ARBA" id="ARBA00023315"/>
    </source>
</evidence>
<keyword evidence="2" id="KW-0012">Acyltransferase</keyword>
<dbReference type="Pfam" id="PF00583">
    <property type="entry name" value="Acetyltransf_1"/>
    <property type="match status" value="1"/>
</dbReference>